<dbReference type="Pfam" id="PF02263">
    <property type="entry name" value="GBP"/>
    <property type="match status" value="1"/>
</dbReference>
<sequence length="828" mass="93071">MSESENESQPRGSSEVDPEMSESENKSQPCGSSEVDREMSESENKSQPFGSSEVDSEMSESENKSQPCGSSEVDREMSESENKSQPFGSSEIDSEMSESENKSQPCGSSEVDPEMSESENKSQPCGSSEVDPRQKSVSVKKDSISNAVPLCLPNNYTWDSVKKKISVDKKKPRKTLEVCEDGLKLLESLKDQLLVVLCIAGPARSGKSFIASQLQEDVTFDVGHGAGSHTTGIWIGVGATRIHVGNDEARLVILDAEGLGGVNTDNSATDEKWEHKVFSLCVLLSSYVIYNCKGPPNNDVLDKLGFIAEFSRSIFREGQKDAGVQQTPSVGFGQFGPDFLWLFRDMLGTPDFNGEPCDWTDFVNKALLDPKNNEPKRNNIRKSIISTFRTIRAADLPSPTFDSDAVKNLLGEENKDKINPQFRPRIEKVVKEIISSVQIKNMKGSELTGKQLIDILSHVVKVVNSECDKLDVTSMWDGIVNAEMQRYIQSALDLYKEKMEQVELPENEKTYLKLHESTKDSSKVHFEKVTTRFDKDICSSKLQVLCDKIETEFNNSFLKKNEQASLIFNNMLNTDLEKKYFNSLPAKPSCMQLKSADERVNDCYKEKAKGPKAEHVKSEAQLLRDQKIDIMRTESLIDAEQQSCELFEKSLKKALEREPLTLSELNALKETCTNGCFNNFRKTSCNDVKCIHCIKSKESLGQKVKSVFKECYDKSEKACQNLINKLMKRKLLPFVENFDSHNFSDFLQIRDEILAQYDKEAKGLAKGDLRGTCTETIDMQKEEIQHLTLQSALEIVYCEYTQTLNQTAISDPCEDEELNKMQVSRRGI</sequence>
<dbReference type="SUPFAM" id="SSF52540">
    <property type="entry name" value="P-loop containing nucleoside triphosphate hydrolases"/>
    <property type="match status" value="1"/>
</dbReference>
<accession>A0A2G8LHV5</accession>
<dbReference type="InterPro" id="IPR027417">
    <property type="entry name" value="P-loop_NTPase"/>
</dbReference>
<dbReference type="InterPro" id="IPR015894">
    <property type="entry name" value="Guanylate-bd_N"/>
</dbReference>
<dbReference type="GO" id="GO:0003924">
    <property type="term" value="F:GTPase activity"/>
    <property type="evidence" value="ECO:0007669"/>
    <property type="project" value="InterPro"/>
</dbReference>
<dbReference type="Gene3D" id="1.20.1000.10">
    <property type="entry name" value="Guanylate-binding protein, C-terminal domain"/>
    <property type="match status" value="1"/>
</dbReference>
<evidence type="ECO:0000313" key="6">
    <source>
        <dbReference type="Proteomes" id="UP000230750"/>
    </source>
</evidence>
<proteinExistence type="predicted"/>
<dbReference type="OrthoDB" id="2135133at2759"/>
<evidence type="ECO:0000259" key="3">
    <source>
        <dbReference type="Pfam" id="PF02263"/>
    </source>
</evidence>
<dbReference type="GO" id="GO:0005525">
    <property type="term" value="F:GTP binding"/>
    <property type="evidence" value="ECO:0007669"/>
    <property type="project" value="InterPro"/>
</dbReference>
<dbReference type="PANTHER" id="PTHR10751">
    <property type="entry name" value="GUANYLATE BINDING PROTEIN"/>
    <property type="match status" value="1"/>
</dbReference>
<gene>
    <name evidence="5" type="ORF">BSL78_03276</name>
</gene>
<dbReference type="Gene3D" id="3.40.50.300">
    <property type="entry name" value="P-loop containing nucleotide triphosphate hydrolases"/>
    <property type="match status" value="1"/>
</dbReference>
<dbReference type="AlphaFoldDB" id="A0A2G8LHV5"/>
<dbReference type="Pfam" id="PF02841">
    <property type="entry name" value="GBP_C"/>
    <property type="match status" value="1"/>
</dbReference>
<dbReference type="SUPFAM" id="SSF48340">
    <property type="entry name" value="Interferon-induced guanylate-binding protein 1 (GBP1), C-terminal domain"/>
    <property type="match status" value="2"/>
</dbReference>
<keyword evidence="6" id="KW-1185">Reference proteome</keyword>
<dbReference type="Proteomes" id="UP000230750">
    <property type="component" value="Unassembled WGS sequence"/>
</dbReference>
<reference evidence="5 6" key="1">
    <citation type="journal article" date="2017" name="PLoS Biol.">
        <title>The sea cucumber genome provides insights into morphological evolution and visceral regeneration.</title>
        <authorList>
            <person name="Zhang X."/>
            <person name="Sun L."/>
            <person name="Yuan J."/>
            <person name="Sun Y."/>
            <person name="Gao Y."/>
            <person name="Zhang L."/>
            <person name="Li S."/>
            <person name="Dai H."/>
            <person name="Hamel J.F."/>
            <person name="Liu C."/>
            <person name="Yu Y."/>
            <person name="Liu S."/>
            <person name="Lin W."/>
            <person name="Guo K."/>
            <person name="Jin S."/>
            <person name="Xu P."/>
            <person name="Storey K.B."/>
            <person name="Huan P."/>
            <person name="Zhang T."/>
            <person name="Zhou Y."/>
            <person name="Zhang J."/>
            <person name="Lin C."/>
            <person name="Li X."/>
            <person name="Xing L."/>
            <person name="Huo D."/>
            <person name="Sun M."/>
            <person name="Wang L."/>
            <person name="Mercier A."/>
            <person name="Li F."/>
            <person name="Yang H."/>
            <person name="Xiang J."/>
        </authorList>
    </citation>
    <scope>NUCLEOTIDE SEQUENCE [LARGE SCALE GENOMIC DNA]</scope>
    <source>
        <strain evidence="5">Shaxun</strain>
        <tissue evidence="5">Muscle</tissue>
    </source>
</reference>
<evidence type="ECO:0000259" key="4">
    <source>
        <dbReference type="Pfam" id="PF02841"/>
    </source>
</evidence>
<feature type="domain" description="Guanylate-binding protein N-terminal" evidence="3">
    <location>
        <begin position="175"/>
        <end position="439"/>
    </location>
</feature>
<feature type="compositionally biased region" description="Basic and acidic residues" evidence="2">
    <location>
        <begin position="72"/>
        <end position="82"/>
    </location>
</feature>
<evidence type="ECO:0000256" key="1">
    <source>
        <dbReference type="ARBA" id="ARBA00022801"/>
    </source>
</evidence>
<protein>
    <submittedName>
        <fullName evidence="5">Putative guanylate-binding protein 3-like</fullName>
    </submittedName>
</protein>
<feature type="compositionally biased region" description="Basic and acidic residues" evidence="2">
    <location>
        <begin position="130"/>
        <end position="141"/>
    </location>
</feature>
<keyword evidence="1" id="KW-0378">Hydrolase</keyword>
<feature type="region of interest" description="Disordered" evidence="2">
    <location>
        <begin position="1"/>
        <end position="141"/>
    </location>
</feature>
<dbReference type="EMBL" id="MRZV01000073">
    <property type="protein sequence ID" value="PIK59821.1"/>
    <property type="molecule type" value="Genomic_DNA"/>
</dbReference>
<feature type="compositionally biased region" description="Basic and acidic residues" evidence="2">
    <location>
        <begin position="34"/>
        <end position="44"/>
    </location>
</feature>
<evidence type="ECO:0000313" key="5">
    <source>
        <dbReference type="EMBL" id="PIK59821.1"/>
    </source>
</evidence>
<evidence type="ECO:0000256" key="2">
    <source>
        <dbReference type="SAM" id="MobiDB-lite"/>
    </source>
</evidence>
<organism evidence="5 6">
    <name type="scientific">Stichopus japonicus</name>
    <name type="common">Sea cucumber</name>
    <dbReference type="NCBI Taxonomy" id="307972"/>
    <lineage>
        <taxon>Eukaryota</taxon>
        <taxon>Metazoa</taxon>
        <taxon>Echinodermata</taxon>
        <taxon>Eleutherozoa</taxon>
        <taxon>Echinozoa</taxon>
        <taxon>Holothuroidea</taxon>
        <taxon>Aspidochirotacea</taxon>
        <taxon>Aspidochirotida</taxon>
        <taxon>Stichopodidae</taxon>
        <taxon>Apostichopus</taxon>
    </lineage>
</organism>
<dbReference type="InterPro" id="IPR036543">
    <property type="entry name" value="Guanylate-bd_C_sf"/>
</dbReference>
<feature type="domain" description="Guanylate-binding protein/Atlastin C-terminal" evidence="4">
    <location>
        <begin position="639"/>
        <end position="762"/>
    </location>
</feature>
<name>A0A2G8LHV5_STIJA</name>
<dbReference type="InterPro" id="IPR003191">
    <property type="entry name" value="Guanylate-bd/ATL_C"/>
</dbReference>
<comment type="caution">
    <text evidence="5">The sequence shown here is derived from an EMBL/GenBank/DDBJ whole genome shotgun (WGS) entry which is preliminary data.</text>
</comment>